<evidence type="ECO:0000256" key="2">
    <source>
        <dbReference type="ARBA" id="ARBA00022676"/>
    </source>
</evidence>
<keyword evidence="4" id="KW-0472">Membrane</keyword>
<proteinExistence type="inferred from homology"/>
<dbReference type="OrthoDB" id="46222at2157"/>
<dbReference type="KEGG" id="mru:mru_0111"/>
<dbReference type="CAZy" id="GT2">
    <property type="family name" value="Glycosyltransferase Family 2"/>
</dbReference>
<evidence type="ECO:0000259" key="5">
    <source>
        <dbReference type="Pfam" id="PF00535"/>
    </source>
</evidence>
<evidence type="ECO:0000313" key="7">
    <source>
        <dbReference type="Proteomes" id="UP000008680"/>
    </source>
</evidence>
<evidence type="ECO:0000313" key="6">
    <source>
        <dbReference type="EMBL" id="ADC45963.1"/>
    </source>
</evidence>
<dbReference type="GO" id="GO:0016757">
    <property type="term" value="F:glycosyltransferase activity"/>
    <property type="evidence" value="ECO:0007669"/>
    <property type="project" value="UniProtKB-KW"/>
</dbReference>
<comment type="similarity">
    <text evidence="1">Belongs to the glycosyltransferase 2 family.</text>
</comment>
<evidence type="ECO:0000256" key="3">
    <source>
        <dbReference type="ARBA" id="ARBA00022679"/>
    </source>
</evidence>
<protein>
    <submittedName>
        <fullName evidence="6">Glycosyl transferase GT2 family</fullName>
    </submittedName>
</protein>
<keyword evidence="3 6" id="KW-0808">Transferase</keyword>
<keyword evidence="4" id="KW-0812">Transmembrane</keyword>
<dbReference type="AlphaFoldDB" id="D3DYP3"/>
<sequence>MKVSVVTPNYNGLKFLNAYFETLAFQSRFIEEIIIIDNASTDASCDLIEEYINSPSYKIDIKLIKNDKNLGFAPAVNQGIRLAKSELIYSVNNDVELEFNTIETLIQSMERSIEEGKNPFSIQSKMIQYHNRSLIDDAGDEYNLLAYTKKLGDGSPIDNYNEKREIFSSCAGAALYRKSILEKIGLFDDNFFAYVEDIDLSFRAQINGYRNYLEPKSIIYHYGSATSGSRYNEFKIRLAARNNVWMIYKNFPIPLKIVNFIFIFLGFFIKYLFFLRKGFGSIYLGGVKEGLRERKGIEKTHFEWKNWKNYFKIEWKMIKNTFGYFKK</sequence>
<dbReference type="Pfam" id="PF00535">
    <property type="entry name" value="Glycos_transf_2"/>
    <property type="match status" value="1"/>
</dbReference>
<gene>
    <name evidence="6" type="ordered locus">mru_0111</name>
</gene>
<dbReference type="HOGENOM" id="CLU_023845_4_0_2"/>
<dbReference type="CDD" id="cd04186">
    <property type="entry name" value="GT_2_like_c"/>
    <property type="match status" value="1"/>
</dbReference>
<dbReference type="STRING" id="634498.mru_0111"/>
<feature type="domain" description="Glycosyltransferase 2-like" evidence="5">
    <location>
        <begin position="4"/>
        <end position="185"/>
    </location>
</feature>
<dbReference type="Proteomes" id="UP000008680">
    <property type="component" value="Chromosome"/>
</dbReference>
<dbReference type="eggNOG" id="arCOG01383">
    <property type="taxonomic scope" value="Archaea"/>
</dbReference>
<dbReference type="InterPro" id="IPR029044">
    <property type="entry name" value="Nucleotide-diphossugar_trans"/>
</dbReference>
<dbReference type="PANTHER" id="PTHR43179">
    <property type="entry name" value="RHAMNOSYLTRANSFERASE WBBL"/>
    <property type="match status" value="1"/>
</dbReference>
<name>D3DYP3_METRM</name>
<evidence type="ECO:0000256" key="4">
    <source>
        <dbReference type="SAM" id="Phobius"/>
    </source>
</evidence>
<feature type="transmembrane region" description="Helical" evidence="4">
    <location>
        <begin position="257"/>
        <end position="275"/>
    </location>
</feature>
<dbReference type="Gene3D" id="3.90.550.10">
    <property type="entry name" value="Spore Coat Polysaccharide Biosynthesis Protein SpsA, Chain A"/>
    <property type="match status" value="1"/>
</dbReference>
<dbReference type="EMBL" id="CP001719">
    <property type="protein sequence ID" value="ADC45963.1"/>
    <property type="molecule type" value="Genomic_DNA"/>
</dbReference>
<organism evidence="6 7">
    <name type="scientific">Methanobrevibacter ruminantium (strain ATCC 35063 / DSM 1093 / JCM 13430 / OCM 146 / M1)</name>
    <name type="common">Methanobacterium ruminantium</name>
    <dbReference type="NCBI Taxonomy" id="634498"/>
    <lineage>
        <taxon>Archaea</taxon>
        <taxon>Methanobacteriati</taxon>
        <taxon>Methanobacteriota</taxon>
        <taxon>Methanomada group</taxon>
        <taxon>Methanobacteria</taxon>
        <taxon>Methanobacteriales</taxon>
        <taxon>Methanobacteriaceae</taxon>
        <taxon>Methanobrevibacter</taxon>
    </lineage>
</organism>
<accession>D3DYP3</accession>
<keyword evidence="2" id="KW-0328">Glycosyltransferase</keyword>
<dbReference type="PANTHER" id="PTHR43179:SF12">
    <property type="entry name" value="GALACTOFURANOSYLTRANSFERASE GLFT2"/>
    <property type="match status" value="1"/>
</dbReference>
<dbReference type="SUPFAM" id="SSF53448">
    <property type="entry name" value="Nucleotide-diphospho-sugar transferases"/>
    <property type="match status" value="1"/>
</dbReference>
<dbReference type="PATRIC" id="fig|634498.28.peg.115"/>
<reference evidence="6 7" key="1">
    <citation type="journal article" date="2010" name="PLoS ONE">
        <title>The genome sequence of the rumen methanogen Methanobrevibacter ruminantium reveals new possibilities for controlling ruminant methane emissions.</title>
        <authorList>
            <person name="Leahy S.C."/>
            <person name="Kelly W.J."/>
            <person name="Altermann E."/>
            <person name="Ronimus R.S."/>
            <person name="Yeoman C.J."/>
            <person name="Pacheco D.M."/>
            <person name="Li D."/>
            <person name="Kong Z."/>
            <person name="McTavish S."/>
            <person name="Sang C."/>
            <person name="Lambie S.C."/>
            <person name="Janssen P.H."/>
            <person name="Dey D."/>
            <person name="Attwood G.T."/>
        </authorList>
    </citation>
    <scope>NUCLEOTIDE SEQUENCE [LARGE SCALE GENOMIC DNA]</scope>
    <source>
        <strain evidence="7">ATCC 35063 / DSM 1093 / JCM 13430 / OCM 146 / M1</strain>
    </source>
</reference>
<keyword evidence="7" id="KW-1185">Reference proteome</keyword>
<keyword evidence="4" id="KW-1133">Transmembrane helix</keyword>
<dbReference type="InterPro" id="IPR001173">
    <property type="entry name" value="Glyco_trans_2-like"/>
</dbReference>
<dbReference type="GeneID" id="8769729"/>
<dbReference type="RefSeq" id="WP_012954919.1">
    <property type="nucleotide sequence ID" value="NC_013790.1"/>
</dbReference>
<evidence type="ECO:0000256" key="1">
    <source>
        <dbReference type="ARBA" id="ARBA00006739"/>
    </source>
</evidence>